<feature type="non-terminal residue" evidence="5">
    <location>
        <position position="1"/>
    </location>
</feature>
<feature type="compositionally biased region" description="Basic and acidic residues" evidence="4">
    <location>
        <begin position="303"/>
        <end position="312"/>
    </location>
</feature>
<organism evidence="5 6">
    <name type="scientific">Toxoplasma gondii p89</name>
    <dbReference type="NCBI Taxonomy" id="943119"/>
    <lineage>
        <taxon>Eukaryota</taxon>
        <taxon>Sar</taxon>
        <taxon>Alveolata</taxon>
        <taxon>Apicomplexa</taxon>
        <taxon>Conoidasida</taxon>
        <taxon>Coccidia</taxon>
        <taxon>Eucoccidiorida</taxon>
        <taxon>Eimeriorina</taxon>
        <taxon>Sarcocystidae</taxon>
        <taxon>Toxoplasma</taxon>
    </lineage>
</organism>
<feature type="region of interest" description="Disordered" evidence="4">
    <location>
        <begin position="258"/>
        <end position="312"/>
    </location>
</feature>
<dbReference type="InterPro" id="IPR019382">
    <property type="entry name" value="eIF3l"/>
</dbReference>
<dbReference type="PANTHER" id="PTHR13242">
    <property type="entry name" value="EUKARYOTIC TRANSLATION INITIATION FACTOR 3"/>
    <property type="match status" value="1"/>
</dbReference>
<sequence length="312" mass="36143">LFCFYLGCASVSAVYRRYTDAIRVMSQLLVFVSRQRSYLSAHFYQQMAMNKAVDKMYILVMLCASLCNVKLDESVNQMIKEKYSDKFYKLQQENDETYCDLFTWACPKFINPATPSFEDPQALERFANSYSEVQLRQCKMFFKEVEFHKKISTINSFAKLYNNIQLSKLASLMELSDKDPEDAVRSEILSVKYKGRQKVWRSGSLLSGDLTPSSSDNSVEFYMDQDMIHVRSQQSQKVYVDQFLKQIERSQHLFNSIQNSARSGQRDNRGQGERGGNQNSEREKFDRSQDRRNYGGHAGASEMPKREQAALA</sequence>
<comment type="caution">
    <text evidence="5">The sequence shown here is derived from an EMBL/GenBank/DDBJ whole genome shotgun (WGS) entry which is preliminary data.</text>
</comment>
<keyword evidence="3" id="KW-0648">Protein biosynthesis</keyword>
<dbReference type="EMBL" id="AEYI02000133">
    <property type="protein sequence ID" value="KFG51663.1"/>
    <property type="molecule type" value="Genomic_DNA"/>
</dbReference>
<dbReference type="GO" id="GO:0003743">
    <property type="term" value="F:translation initiation factor activity"/>
    <property type="evidence" value="ECO:0007669"/>
    <property type="project" value="UniProtKB-KW"/>
</dbReference>
<gene>
    <name evidence="5" type="ORF">TGP89_273460B</name>
</gene>
<feature type="compositionally biased region" description="Basic and acidic residues" evidence="4">
    <location>
        <begin position="280"/>
        <end position="293"/>
    </location>
</feature>
<keyword evidence="2 5" id="KW-0396">Initiation factor</keyword>
<reference evidence="5 6" key="1">
    <citation type="submission" date="2014-03" db="EMBL/GenBank/DDBJ databases">
        <authorList>
            <person name="Sibley D."/>
            <person name="Venepally P."/>
            <person name="Karamycheva S."/>
            <person name="Hadjithomas M."/>
            <person name="Khan A."/>
            <person name="Brunk B."/>
            <person name="Roos D."/>
            <person name="Caler E."/>
            <person name="Lorenzi H."/>
        </authorList>
    </citation>
    <scope>NUCLEOTIDE SEQUENCE [LARGE SCALE GENOMIC DNA]</scope>
    <source>
        <strain evidence="6">p89</strain>
    </source>
</reference>
<dbReference type="PANTHER" id="PTHR13242:SF0">
    <property type="entry name" value="EUKARYOTIC TRANSLATION INITIATION FACTOR 3 SUBUNIT L"/>
    <property type="match status" value="1"/>
</dbReference>
<dbReference type="VEuPathDB" id="ToxoDB:TGP89_273460B"/>
<evidence type="ECO:0000313" key="6">
    <source>
        <dbReference type="Proteomes" id="UP000028828"/>
    </source>
</evidence>
<dbReference type="Proteomes" id="UP000028828">
    <property type="component" value="Unassembled WGS sequence"/>
</dbReference>
<protein>
    <submittedName>
        <fullName evidence="5">Eukaryotic translation initiation factor 3 subunit 6 interacting protein</fullName>
    </submittedName>
</protein>
<dbReference type="AlphaFoldDB" id="A0A086L4U5"/>
<dbReference type="Pfam" id="PF10255">
    <property type="entry name" value="Paf67"/>
    <property type="match status" value="1"/>
</dbReference>
<dbReference type="GO" id="GO:0005852">
    <property type="term" value="C:eukaryotic translation initiation factor 3 complex"/>
    <property type="evidence" value="ECO:0007669"/>
    <property type="project" value="InterPro"/>
</dbReference>
<evidence type="ECO:0000256" key="1">
    <source>
        <dbReference type="ARBA" id="ARBA00022490"/>
    </source>
</evidence>
<evidence type="ECO:0000256" key="4">
    <source>
        <dbReference type="SAM" id="MobiDB-lite"/>
    </source>
</evidence>
<evidence type="ECO:0000256" key="2">
    <source>
        <dbReference type="ARBA" id="ARBA00022540"/>
    </source>
</evidence>
<accession>A0A086L4U5</accession>
<keyword evidence="1" id="KW-0963">Cytoplasm</keyword>
<evidence type="ECO:0000313" key="5">
    <source>
        <dbReference type="EMBL" id="KFG51663.1"/>
    </source>
</evidence>
<name>A0A086L4U5_TOXGO</name>
<proteinExistence type="predicted"/>
<evidence type="ECO:0000256" key="3">
    <source>
        <dbReference type="ARBA" id="ARBA00022917"/>
    </source>
</evidence>